<sequence>MYVNAADACHAMLSTNGVGYLTSLVIGFDKEPDLSDMLDTRDMSKLALELTETTSGDTVSVVVEEEILY</sequence>
<dbReference type="AlphaFoldDB" id="X1W0G3"/>
<dbReference type="EMBL" id="BARW01035409">
    <property type="protein sequence ID" value="GAJ20155.1"/>
    <property type="molecule type" value="Genomic_DNA"/>
</dbReference>
<reference evidence="1" key="1">
    <citation type="journal article" date="2014" name="Front. Microbiol.">
        <title>High frequency of phylogenetically diverse reductive dehalogenase-homologous genes in deep subseafloor sedimentary metagenomes.</title>
        <authorList>
            <person name="Kawai M."/>
            <person name="Futagami T."/>
            <person name="Toyoda A."/>
            <person name="Takaki Y."/>
            <person name="Nishi S."/>
            <person name="Hori S."/>
            <person name="Arai W."/>
            <person name="Tsubouchi T."/>
            <person name="Morono Y."/>
            <person name="Uchiyama I."/>
            <person name="Ito T."/>
            <person name="Fujiyama A."/>
            <person name="Inagaki F."/>
            <person name="Takami H."/>
        </authorList>
    </citation>
    <scope>NUCLEOTIDE SEQUENCE</scope>
    <source>
        <strain evidence="1">Expedition CK06-06</strain>
    </source>
</reference>
<protein>
    <submittedName>
        <fullName evidence="1">Uncharacterized protein</fullName>
    </submittedName>
</protein>
<evidence type="ECO:0000313" key="1">
    <source>
        <dbReference type="EMBL" id="GAJ20155.1"/>
    </source>
</evidence>
<gene>
    <name evidence="1" type="ORF">S12H4_55232</name>
</gene>
<organism evidence="1">
    <name type="scientific">marine sediment metagenome</name>
    <dbReference type="NCBI Taxonomy" id="412755"/>
    <lineage>
        <taxon>unclassified sequences</taxon>
        <taxon>metagenomes</taxon>
        <taxon>ecological metagenomes</taxon>
    </lineage>
</organism>
<name>X1W0G3_9ZZZZ</name>
<comment type="caution">
    <text evidence="1">The sequence shown here is derived from an EMBL/GenBank/DDBJ whole genome shotgun (WGS) entry which is preliminary data.</text>
</comment>
<proteinExistence type="predicted"/>
<accession>X1W0G3</accession>